<organism evidence="1 2">
    <name type="scientific">Trema orientale</name>
    <name type="common">Charcoal tree</name>
    <name type="synonym">Celtis orientalis</name>
    <dbReference type="NCBI Taxonomy" id="63057"/>
    <lineage>
        <taxon>Eukaryota</taxon>
        <taxon>Viridiplantae</taxon>
        <taxon>Streptophyta</taxon>
        <taxon>Embryophyta</taxon>
        <taxon>Tracheophyta</taxon>
        <taxon>Spermatophyta</taxon>
        <taxon>Magnoliopsida</taxon>
        <taxon>eudicotyledons</taxon>
        <taxon>Gunneridae</taxon>
        <taxon>Pentapetalae</taxon>
        <taxon>rosids</taxon>
        <taxon>fabids</taxon>
        <taxon>Rosales</taxon>
        <taxon>Cannabaceae</taxon>
        <taxon>Trema</taxon>
    </lineage>
</organism>
<evidence type="ECO:0000313" key="2">
    <source>
        <dbReference type="Proteomes" id="UP000237000"/>
    </source>
</evidence>
<dbReference type="EMBL" id="JXTC01000027">
    <property type="protein sequence ID" value="PON98084.1"/>
    <property type="molecule type" value="Genomic_DNA"/>
</dbReference>
<accession>A0A2P5FJX9</accession>
<dbReference type="InParanoid" id="A0A2P5FJX9"/>
<protein>
    <submittedName>
        <fullName evidence="1">Uncharacterized protein</fullName>
    </submittedName>
</protein>
<sequence>MYVLVRHVTHLHTRHLARAPLHVHHPRVLEHDVPIEPAARPSPRLYPEAVLGARKRRCLDGYVLDTGLLEVPAEFADANTVSVSACDVFDPEVFGAAANGDAVVADSDLRVKDGEVLGELDMDVVGVGAVARGNDLYAYVSTVVDDDVALVAVEGCESYDLDVF</sequence>
<proteinExistence type="predicted"/>
<comment type="caution">
    <text evidence="1">The sequence shown here is derived from an EMBL/GenBank/DDBJ whole genome shotgun (WGS) entry which is preliminary data.</text>
</comment>
<name>A0A2P5FJX9_TREOI</name>
<dbReference type="Proteomes" id="UP000237000">
    <property type="component" value="Unassembled WGS sequence"/>
</dbReference>
<gene>
    <name evidence="1" type="ORF">TorRG33x02_061580</name>
</gene>
<dbReference type="AlphaFoldDB" id="A0A2P5FJX9"/>
<keyword evidence="2" id="KW-1185">Reference proteome</keyword>
<reference evidence="2" key="1">
    <citation type="submission" date="2016-06" db="EMBL/GenBank/DDBJ databases">
        <title>Parallel loss of symbiosis genes in relatives of nitrogen-fixing non-legume Parasponia.</title>
        <authorList>
            <person name="Van Velzen R."/>
            <person name="Holmer R."/>
            <person name="Bu F."/>
            <person name="Rutten L."/>
            <person name="Van Zeijl A."/>
            <person name="Liu W."/>
            <person name="Santuari L."/>
            <person name="Cao Q."/>
            <person name="Sharma T."/>
            <person name="Shen D."/>
            <person name="Roswanjaya Y."/>
            <person name="Wardhani T."/>
            <person name="Kalhor M.S."/>
            <person name="Jansen J."/>
            <person name="Van den Hoogen J."/>
            <person name="Gungor B."/>
            <person name="Hartog M."/>
            <person name="Hontelez J."/>
            <person name="Verver J."/>
            <person name="Yang W.-C."/>
            <person name="Schijlen E."/>
            <person name="Repin R."/>
            <person name="Schilthuizen M."/>
            <person name="Schranz E."/>
            <person name="Heidstra R."/>
            <person name="Miyata K."/>
            <person name="Fedorova E."/>
            <person name="Kohlen W."/>
            <person name="Bisseling T."/>
            <person name="Smit S."/>
            <person name="Geurts R."/>
        </authorList>
    </citation>
    <scope>NUCLEOTIDE SEQUENCE [LARGE SCALE GENOMIC DNA]</scope>
    <source>
        <strain evidence="2">cv. RG33-2</strain>
    </source>
</reference>
<evidence type="ECO:0000313" key="1">
    <source>
        <dbReference type="EMBL" id="PON98084.1"/>
    </source>
</evidence>